<gene>
    <name evidence="1" type="ORF">DFP77_1451</name>
</gene>
<organism evidence="1 2">
    <name type="scientific">Marinomonas foliarum</name>
    <dbReference type="NCBI Taxonomy" id="491950"/>
    <lineage>
        <taxon>Bacteria</taxon>
        <taxon>Pseudomonadati</taxon>
        <taxon>Pseudomonadota</taxon>
        <taxon>Gammaproteobacteria</taxon>
        <taxon>Oceanospirillales</taxon>
        <taxon>Oceanospirillaceae</taxon>
        <taxon>Marinomonas</taxon>
    </lineage>
</organism>
<reference evidence="1 2" key="1">
    <citation type="submission" date="2018-07" db="EMBL/GenBank/DDBJ databases">
        <title>Genomic Encyclopedia of Type Strains, Phase III (KMG-III): the genomes of soil and plant-associated and newly described type strains.</title>
        <authorList>
            <person name="Whitman W."/>
        </authorList>
    </citation>
    <scope>NUCLEOTIDE SEQUENCE [LARGE SCALE GENOMIC DNA]</scope>
    <source>
        <strain evidence="1 2">CECT 7731</strain>
    </source>
</reference>
<dbReference type="EMBL" id="QPJQ01000045">
    <property type="protein sequence ID" value="RCW94603.1"/>
    <property type="molecule type" value="Genomic_DNA"/>
</dbReference>
<proteinExistence type="predicted"/>
<evidence type="ECO:0000313" key="2">
    <source>
        <dbReference type="Proteomes" id="UP000253506"/>
    </source>
</evidence>
<accession>A0A368ZKE4</accession>
<comment type="caution">
    <text evidence="1">The sequence shown here is derived from an EMBL/GenBank/DDBJ whole genome shotgun (WGS) entry which is preliminary data.</text>
</comment>
<dbReference type="Proteomes" id="UP000253506">
    <property type="component" value="Unassembled WGS sequence"/>
</dbReference>
<sequence length="67" mass="7790">MPTKNSPQQIMSCRAKATTYKKQYKSTYCRLRLYSPHQAYNALTTTSFAGMTQQAERNLPEEIKLRD</sequence>
<dbReference type="AlphaFoldDB" id="A0A368ZKE4"/>
<name>A0A368ZKE4_9GAMM</name>
<protein>
    <submittedName>
        <fullName evidence="1">Uncharacterized protein</fullName>
    </submittedName>
</protein>
<evidence type="ECO:0000313" key="1">
    <source>
        <dbReference type="EMBL" id="RCW94603.1"/>
    </source>
</evidence>